<dbReference type="SUPFAM" id="SSF53335">
    <property type="entry name" value="S-adenosyl-L-methionine-dependent methyltransferases"/>
    <property type="match status" value="1"/>
</dbReference>
<keyword evidence="4" id="KW-0949">S-adenosyl-L-methionine</keyword>
<keyword evidence="2" id="KW-0489">Methyltransferase</keyword>
<evidence type="ECO:0000256" key="3">
    <source>
        <dbReference type="ARBA" id="ARBA00022679"/>
    </source>
</evidence>
<dbReference type="GO" id="GO:0008168">
    <property type="term" value="F:methyltransferase activity"/>
    <property type="evidence" value="ECO:0007669"/>
    <property type="project" value="UniProtKB-KW"/>
</dbReference>
<dbReference type="GO" id="GO:0008610">
    <property type="term" value="P:lipid biosynthetic process"/>
    <property type="evidence" value="ECO:0007669"/>
    <property type="project" value="InterPro"/>
</dbReference>
<dbReference type="InterPro" id="IPR050723">
    <property type="entry name" value="CFA/CMAS"/>
</dbReference>
<accession>A0A327VTW2</accession>
<evidence type="ECO:0000256" key="5">
    <source>
        <dbReference type="ARBA" id="ARBA00023098"/>
    </source>
</evidence>
<evidence type="ECO:0000256" key="1">
    <source>
        <dbReference type="ARBA" id="ARBA00010815"/>
    </source>
</evidence>
<dbReference type="Gene3D" id="3.40.50.150">
    <property type="entry name" value="Vaccinia Virus protein VP39"/>
    <property type="match status" value="1"/>
</dbReference>
<keyword evidence="8" id="KW-1185">Reference proteome</keyword>
<organism evidence="7 8">
    <name type="scientific">Chitinophaga dinghuensis</name>
    <dbReference type="NCBI Taxonomy" id="1539050"/>
    <lineage>
        <taxon>Bacteria</taxon>
        <taxon>Pseudomonadati</taxon>
        <taxon>Bacteroidota</taxon>
        <taxon>Chitinophagia</taxon>
        <taxon>Chitinophagales</taxon>
        <taxon>Chitinophagaceae</taxon>
        <taxon>Chitinophaga</taxon>
    </lineage>
</organism>
<evidence type="ECO:0000256" key="2">
    <source>
        <dbReference type="ARBA" id="ARBA00022603"/>
    </source>
</evidence>
<comment type="caution">
    <text evidence="7">The sequence shown here is derived from an EMBL/GenBank/DDBJ whole genome shotgun (WGS) entry which is preliminary data.</text>
</comment>
<evidence type="ECO:0000313" key="7">
    <source>
        <dbReference type="EMBL" id="RAJ77500.1"/>
    </source>
</evidence>
<dbReference type="InterPro" id="IPR029063">
    <property type="entry name" value="SAM-dependent_MTases_sf"/>
</dbReference>
<sequence length="372" mass="42997">MESSKNMVSKLLNSAGIHVNGNQPWDITVHNDHFYPGVLKHGSLALGESYMAGWWDAPRPDEMINRILSAKLEDKIRGSWQLKKDILLSRIFNFQHPEQSFKNGRKHYDLGNDLFEIMLDKRMTYTCAFWENANNLDEAQENKLDLTCRKLHLKPGMRVLDIGCGWGSFARFAAERYGAHVTGITISEEQAELAKTRCAGLPVDIRVMDYRSMNEKFDAIASLGMFEHVGYRNYHAYMQMARHCLDDNGLFLLHTIGGNKSHSMADPWLDKYIFPHANIPSVSQIGKAMEDFFVMEHWQNFSTNYDQTLMAWYHNVNDNWDELADDYDEVFRRMWNYYLMSCAGSFRARFSQLWQVVLSPNGVRGGYKIAAD</sequence>
<dbReference type="OrthoDB" id="9782855at2"/>
<protein>
    <submittedName>
        <fullName evidence="7">Cyclopropane-fatty-acyl-phospholipid synthase</fullName>
    </submittedName>
</protein>
<dbReference type="EMBL" id="QLMA01000007">
    <property type="protein sequence ID" value="RAJ77500.1"/>
    <property type="molecule type" value="Genomic_DNA"/>
</dbReference>
<proteinExistence type="inferred from homology"/>
<dbReference type="Proteomes" id="UP000249819">
    <property type="component" value="Unassembled WGS sequence"/>
</dbReference>
<dbReference type="AlphaFoldDB" id="A0A327VTW2"/>
<dbReference type="CDD" id="cd02440">
    <property type="entry name" value="AdoMet_MTases"/>
    <property type="match status" value="1"/>
</dbReference>
<reference evidence="7 8" key="1">
    <citation type="submission" date="2018-06" db="EMBL/GenBank/DDBJ databases">
        <title>Genomic Encyclopedia of Archaeal and Bacterial Type Strains, Phase II (KMG-II): from individual species to whole genera.</title>
        <authorList>
            <person name="Goeker M."/>
        </authorList>
    </citation>
    <scope>NUCLEOTIDE SEQUENCE [LARGE SCALE GENOMIC DNA]</scope>
    <source>
        <strain evidence="7 8">DSM 29821</strain>
    </source>
</reference>
<dbReference type="PANTHER" id="PTHR43667">
    <property type="entry name" value="CYCLOPROPANE-FATTY-ACYL-PHOSPHOLIPID SYNTHASE"/>
    <property type="match status" value="1"/>
</dbReference>
<dbReference type="PANTHER" id="PTHR43667:SF1">
    <property type="entry name" value="CYCLOPROPANE-FATTY-ACYL-PHOSPHOLIPID SYNTHASE"/>
    <property type="match status" value="1"/>
</dbReference>
<dbReference type="Pfam" id="PF02353">
    <property type="entry name" value="CMAS"/>
    <property type="match status" value="1"/>
</dbReference>
<comment type="similarity">
    <text evidence="1">Belongs to the CFA/CMAS family.</text>
</comment>
<keyword evidence="3" id="KW-0808">Transferase</keyword>
<evidence type="ECO:0000313" key="8">
    <source>
        <dbReference type="Proteomes" id="UP000249819"/>
    </source>
</evidence>
<name>A0A327VTW2_9BACT</name>
<keyword evidence="5" id="KW-0443">Lipid metabolism</keyword>
<dbReference type="PIRSF" id="PIRSF003085">
    <property type="entry name" value="CMAS"/>
    <property type="match status" value="1"/>
</dbReference>
<gene>
    <name evidence="7" type="ORF">CLV59_107267</name>
</gene>
<dbReference type="InterPro" id="IPR003333">
    <property type="entry name" value="CMAS"/>
</dbReference>
<dbReference type="NCBIfam" id="NF008686">
    <property type="entry name" value="PRK11705.1"/>
    <property type="match status" value="1"/>
</dbReference>
<evidence type="ECO:0000256" key="4">
    <source>
        <dbReference type="ARBA" id="ARBA00022691"/>
    </source>
</evidence>
<dbReference type="GO" id="GO:0032259">
    <property type="term" value="P:methylation"/>
    <property type="evidence" value="ECO:0007669"/>
    <property type="project" value="UniProtKB-KW"/>
</dbReference>
<evidence type="ECO:0000256" key="6">
    <source>
        <dbReference type="PIRSR" id="PIRSR003085-1"/>
    </source>
</evidence>
<dbReference type="RefSeq" id="WP_111594084.1">
    <property type="nucleotide sequence ID" value="NZ_QLMA01000007.1"/>
</dbReference>
<feature type="active site" evidence="6">
    <location>
        <position position="342"/>
    </location>
</feature>